<dbReference type="InterPro" id="IPR047735">
    <property type="entry name" value="GrdX-like"/>
</dbReference>
<accession>A0A1H5SI55</accession>
<dbReference type="RefSeq" id="WP_103895380.1">
    <property type="nucleotide sequence ID" value="NZ_FNUK01000003.1"/>
</dbReference>
<dbReference type="NCBIfam" id="NF038093">
    <property type="entry name" value="GrdX"/>
    <property type="match status" value="1"/>
</dbReference>
<reference evidence="2" key="1">
    <citation type="submission" date="2016-10" db="EMBL/GenBank/DDBJ databases">
        <authorList>
            <person name="Varghese N."/>
            <person name="Submissions S."/>
        </authorList>
    </citation>
    <scope>NUCLEOTIDE SEQUENCE [LARGE SCALE GENOMIC DNA]</scope>
    <source>
        <strain evidence="2">DSM 5463</strain>
    </source>
</reference>
<evidence type="ECO:0000313" key="1">
    <source>
        <dbReference type="EMBL" id="SEF50363.1"/>
    </source>
</evidence>
<proteinExistence type="predicted"/>
<organism evidence="1 2">
    <name type="scientific">Caloramator fervidus</name>
    <dbReference type="NCBI Taxonomy" id="29344"/>
    <lineage>
        <taxon>Bacteria</taxon>
        <taxon>Bacillati</taxon>
        <taxon>Bacillota</taxon>
        <taxon>Clostridia</taxon>
        <taxon>Eubacteriales</taxon>
        <taxon>Clostridiaceae</taxon>
        <taxon>Caloramator</taxon>
    </lineage>
</organism>
<name>A0A1H5SI55_9CLOT</name>
<evidence type="ECO:0000313" key="2">
    <source>
        <dbReference type="Proteomes" id="UP000242850"/>
    </source>
</evidence>
<protein>
    <recommendedName>
        <fullName evidence="3">GrdX protein</fullName>
    </recommendedName>
</protein>
<keyword evidence="2" id="KW-1185">Reference proteome</keyword>
<dbReference type="Proteomes" id="UP000242850">
    <property type="component" value="Unassembled WGS sequence"/>
</dbReference>
<evidence type="ECO:0008006" key="3">
    <source>
        <dbReference type="Google" id="ProtNLM"/>
    </source>
</evidence>
<dbReference type="OrthoDB" id="9815289at2"/>
<sequence length="125" mass="14501">MEKTIIVTNNILTMQKLKSKHKIDFVEGTLLDVLIKVRDYIHKNHKLLTHPLMGSIKPNQTPFKSVAISLKAQDNIDVESLMYIEKSIETAESLIKSKPPRKWPENVLEDFRVIDFDLIYNALNR</sequence>
<dbReference type="EMBL" id="FNUK01000003">
    <property type="protein sequence ID" value="SEF50363.1"/>
    <property type="molecule type" value="Genomic_DNA"/>
</dbReference>
<gene>
    <name evidence="1" type="ORF">SAMN05660865_00361</name>
</gene>
<dbReference type="AlphaFoldDB" id="A0A1H5SI55"/>